<keyword evidence="2" id="KW-1185">Reference proteome</keyword>
<dbReference type="EMBL" id="CAKOFQ010006961">
    <property type="protein sequence ID" value="CAH1984713.1"/>
    <property type="molecule type" value="Genomic_DNA"/>
</dbReference>
<feature type="non-terminal residue" evidence="1">
    <location>
        <position position="61"/>
    </location>
</feature>
<reference evidence="1" key="1">
    <citation type="submission" date="2022-03" db="EMBL/GenBank/DDBJ databases">
        <authorList>
            <person name="Sayadi A."/>
        </authorList>
    </citation>
    <scope>NUCLEOTIDE SEQUENCE</scope>
</reference>
<dbReference type="OrthoDB" id="6258697at2759"/>
<dbReference type="AlphaFoldDB" id="A0A9P0KZJ1"/>
<evidence type="ECO:0000313" key="1">
    <source>
        <dbReference type="EMBL" id="CAH1984713.1"/>
    </source>
</evidence>
<accession>A0A9P0KZJ1</accession>
<comment type="caution">
    <text evidence="1">The sequence shown here is derived from an EMBL/GenBank/DDBJ whole genome shotgun (WGS) entry which is preliminary data.</text>
</comment>
<dbReference type="Proteomes" id="UP001152888">
    <property type="component" value="Unassembled WGS sequence"/>
</dbReference>
<protein>
    <submittedName>
        <fullName evidence="1">Uncharacterized protein</fullName>
    </submittedName>
</protein>
<sequence>MKVEDSWLKGLMSRNPDLSFRTTELTSIARCCGLNRRQVDIFYDNLWNVFENHILLQRQDD</sequence>
<evidence type="ECO:0000313" key="2">
    <source>
        <dbReference type="Proteomes" id="UP001152888"/>
    </source>
</evidence>
<organism evidence="1 2">
    <name type="scientific">Acanthoscelides obtectus</name>
    <name type="common">Bean weevil</name>
    <name type="synonym">Bruchus obtectus</name>
    <dbReference type="NCBI Taxonomy" id="200917"/>
    <lineage>
        <taxon>Eukaryota</taxon>
        <taxon>Metazoa</taxon>
        <taxon>Ecdysozoa</taxon>
        <taxon>Arthropoda</taxon>
        <taxon>Hexapoda</taxon>
        <taxon>Insecta</taxon>
        <taxon>Pterygota</taxon>
        <taxon>Neoptera</taxon>
        <taxon>Endopterygota</taxon>
        <taxon>Coleoptera</taxon>
        <taxon>Polyphaga</taxon>
        <taxon>Cucujiformia</taxon>
        <taxon>Chrysomeloidea</taxon>
        <taxon>Chrysomelidae</taxon>
        <taxon>Bruchinae</taxon>
        <taxon>Bruchini</taxon>
        <taxon>Acanthoscelides</taxon>
    </lineage>
</organism>
<name>A0A9P0KZJ1_ACAOB</name>
<proteinExistence type="predicted"/>
<gene>
    <name evidence="1" type="ORF">ACAOBT_LOCUS16265</name>
</gene>